<evidence type="ECO:0000313" key="2">
    <source>
        <dbReference type="Proteomes" id="UP000566995"/>
    </source>
</evidence>
<name>A0A7W7P426_PSENT</name>
<protein>
    <submittedName>
        <fullName evidence="1">Uncharacterized protein</fullName>
    </submittedName>
</protein>
<comment type="caution">
    <text evidence="1">The sequence shown here is derived from an EMBL/GenBank/DDBJ whole genome shotgun (WGS) entry which is preliminary data.</text>
</comment>
<dbReference type="Proteomes" id="UP000566995">
    <property type="component" value="Unassembled WGS sequence"/>
</dbReference>
<organism evidence="1 2">
    <name type="scientific">Pseudomonas nitroreducens</name>
    <dbReference type="NCBI Taxonomy" id="46680"/>
    <lineage>
        <taxon>Bacteria</taxon>
        <taxon>Pseudomonadati</taxon>
        <taxon>Pseudomonadota</taxon>
        <taxon>Gammaproteobacteria</taxon>
        <taxon>Pseudomonadales</taxon>
        <taxon>Pseudomonadaceae</taxon>
        <taxon>Pseudomonas</taxon>
    </lineage>
</organism>
<sequence length="594" mass="64733">MSNANDPKLKPVIGGKMADAQGLLAVIRFLQTTDHPDRDDILMAVNVALTSQAWRGIGSSYENMVKKDGGFVRVPSERAYLSECTREIRTMTEDQSFKMGNDTPEAIADAVALSKNSDGPLSEFVYLAHWVRLNNRFNANTSRKEPVSPELAGFVKDSRRPRLENLDVIQAVLCKDNKVDMGLYGKPPAPPKPVEPVTYKPKLKPVIDDNKANPEALLAIVRSLKDTLPAAKELILMGVQVCGYSSRLMGLSDPFLVTARKESIDEIGELQYDSAILDKYTVVTARILEKSEGPIGELKYLAAWWALGVRRFNAESSGLEIPAEIGEFLDKARRPLVSGLDAVLANLKIQGIDTSIPVPAGSEGKIKATAELPSGFGPTPTQANKPWPNLKSKEDQAVRAKNSYASPAVEPSLASAQALLAAARFLIKEDDPQKALGLLGIQLAACSSAWGDTNQPLTTSINKDGAWVTAPSAKAYLDAAIEETTAVIGYMRIQEPPFSELTLDEVLRLSRSYEPIGDLIYLGAWFAKNASTTFSENPGDLVDFHNMLNRPKIRGLEELLPYLQKKGVDATLQVKIAEQEKRVMPTGFDAGPSM</sequence>
<evidence type="ECO:0000313" key="1">
    <source>
        <dbReference type="EMBL" id="MBB4867623.1"/>
    </source>
</evidence>
<dbReference type="AlphaFoldDB" id="A0A7W7P426"/>
<dbReference type="RefSeq" id="WP_184597348.1">
    <property type="nucleotide sequence ID" value="NZ_JACHLI010000043.1"/>
</dbReference>
<gene>
    <name evidence="1" type="ORF">HNP46_006537</name>
</gene>
<reference evidence="1 2" key="1">
    <citation type="submission" date="2020-08" db="EMBL/GenBank/DDBJ databases">
        <title>Functional genomics of gut bacteria from endangered species of beetles.</title>
        <authorList>
            <person name="Carlos-Shanley C."/>
        </authorList>
    </citation>
    <scope>NUCLEOTIDE SEQUENCE [LARGE SCALE GENOMIC DNA]</scope>
    <source>
        <strain evidence="1 2">S00179</strain>
    </source>
</reference>
<accession>A0A7W7P426</accession>
<dbReference type="EMBL" id="JACHLI010000043">
    <property type="protein sequence ID" value="MBB4867623.1"/>
    <property type="molecule type" value="Genomic_DNA"/>
</dbReference>
<proteinExistence type="predicted"/>